<proteinExistence type="predicted"/>
<protein>
    <submittedName>
        <fullName evidence="1">Uncharacterized protein</fullName>
    </submittedName>
</protein>
<organism evidence="1 2">
    <name type="scientific">Bradyrhizobium shewense</name>
    <dbReference type="NCBI Taxonomy" id="1761772"/>
    <lineage>
        <taxon>Bacteria</taxon>
        <taxon>Pseudomonadati</taxon>
        <taxon>Pseudomonadota</taxon>
        <taxon>Alphaproteobacteria</taxon>
        <taxon>Hyphomicrobiales</taxon>
        <taxon>Nitrobacteraceae</taxon>
        <taxon>Bradyrhizobium</taxon>
    </lineage>
</organism>
<dbReference type="Proteomes" id="UP000199184">
    <property type="component" value="Unassembled WGS sequence"/>
</dbReference>
<reference evidence="2" key="1">
    <citation type="submission" date="2016-08" db="EMBL/GenBank/DDBJ databases">
        <authorList>
            <person name="Varghese N."/>
            <person name="Submissions Spin"/>
        </authorList>
    </citation>
    <scope>NUCLEOTIDE SEQUENCE [LARGE SCALE GENOMIC DNA]</scope>
    <source>
        <strain evidence="2">ERR11</strain>
    </source>
</reference>
<name>A0A1C3URB3_9BRAD</name>
<evidence type="ECO:0000313" key="1">
    <source>
        <dbReference type="EMBL" id="SCB17998.1"/>
    </source>
</evidence>
<keyword evidence="2" id="KW-1185">Reference proteome</keyword>
<gene>
    <name evidence="1" type="ORF">GA0061098_1002328</name>
</gene>
<sequence length="97" mass="11083">MLGNDASILADHDAIGIGLNLVAIDVDRFIERSLKVDQQPGDVCDAWALFHQSLDRKRKRRNEITIHHRFDRRSLLPLAARRDAVATCATCLVYEWK</sequence>
<accession>A0A1C3URB3</accession>
<evidence type="ECO:0000313" key="2">
    <source>
        <dbReference type="Proteomes" id="UP000199184"/>
    </source>
</evidence>
<dbReference type="RefSeq" id="WP_165637152.1">
    <property type="nucleotide sequence ID" value="NZ_FMAI01000002.1"/>
</dbReference>
<dbReference type="AlphaFoldDB" id="A0A1C3URB3"/>
<dbReference type="EMBL" id="FMAI01000002">
    <property type="protein sequence ID" value="SCB17998.1"/>
    <property type="molecule type" value="Genomic_DNA"/>
</dbReference>